<name>A0AAV3QIU7_LITER</name>
<dbReference type="AlphaFoldDB" id="A0AAV3QIU7"/>
<feature type="compositionally biased region" description="Basic and acidic residues" evidence="1">
    <location>
        <begin position="1"/>
        <end position="12"/>
    </location>
</feature>
<evidence type="ECO:0000313" key="2">
    <source>
        <dbReference type="EMBL" id="GAA0163061.1"/>
    </source>
</evidence>
<dbReference type="Proteomes" id="UP001454036">
    <property type="component" value="Unassembled WGS sequence"/>
</dbReference>
<proteinExistence type="predicted"/>
<feature type="region of interest" description="Disordered" evidence="1">
    <location>
        <begin position="1"/>
        <end position="21"/>
    </location>
</feature>
<evidence type="ECO:0000256" key="1">
    <source>
        <dbReference type="SAM" id="MobiDB-lite"/>
    </source>
</evidence>
<organism evidence="2 3">
    <name type="scientific">Lithospermum erythrorhizon</name>
    <name type="common">Purple gromwell</name>
    <name type="synonym">Lithospermum officinale var. erythrorhizon</name>
    <dbReference type="NCBI Taxonomy" id="34254"/>
    <lineage>
        <taxon>Eukaryota</taxon>
        <taxon>Viridiplantae</taxon>
        <taxon>Streptophyta</taxon>
        <taxon>Embryophyta</taxon>
        <taxon>Tracheophyta</taxon>
        <taxon>Spermatophyta</taxon>
        <taxon>Magnoliopsida</taxon>
        <taxon>eudicotyledons</taxon>
        <taxon>Gunneridae</taxon>
        <taxon>Pentapetalae</taxon>
        <taxon>asterids</taxon>
        <taxon>lamiids</taxon>
        <taxon>Boraginales</taxon>
        <taxon>Boraginaceae</taxon>
        <taxon>Boraginoideae</taxon>
        <taxon>Lithospermeae</taxon>
        <taxon>Lithospermum</taxon>
    </lineage>
</organism>
<keyword evidence="3" id="KW-1185">Reference proteome</keyword>
<comment type="caution">
    <text evidence="2">The sequence shown here is derived from an EMBL/GenBank/DDBJ whole genome shotgun (WGS) entry which is preliminary data.</text>
</comment>
<protein>
    <submittedName>
        <fullName evidence="2">Uncharacterized protein</fullName>
    </submittedName>
</protein>
<evidence type="ECO:0000313" key="3">
    <source>
        <dbReference type="Proteomes" id="UP001454036"/>
    </source>
</evidence>
<gene>
    <name evidence="2" type="ORF">LIER_39518</name>
</gene>
<accession>A0AAV3QIU7</accession>
<sequence length="321" mass="35779">MVNRTKQGEIRAGRMSKRPRGAHLALIRERNISPPARYTQPTILDPWTISASTFSTPTDPSATSYVRVSTPIGNSQHQSSNVDRRRTFLIDEDTDGSDENGMSSDDVVATGSDAAATTFPGVVVKITGHRVPRFFRGQIKKKVDALWSYYSDVDPLVKDKIWESFFDPYNIVGGSIARARHIRESDNQKKWRDLLTKGKASALGITVSTMSHCSSGCLPLLDLGSSSLGAICQVLVPGGSEVDRHERRIGKTHSALNILLGLNKKKDKTTDEPEGEFYNANLEKAYEEYLILLREQYDEDLDPLQAPWVKTLWTQTEPVWA</sequence>
<dbReference type="EMBL" id="BAABME010021351">
    <property type="protein sequence ID" value="GAA0163061.1"/>
    <property type="molecule type" value="Genomic_DNA"/>
</dbReference>
<reference evidence="2 3" key="1">
    <citation type="submission" date="2024-01" db="EMBL/GenBank/DDBJ databases">
        <title>The complete chloroplast genome sequence of Lithospermum erythrorhizon: insights into the phylogenetic relationship among Boraginaceae species and the maternal lineages of purple gromwells.</title>
        <authorList>
            <person name="Okada T."/>
            <person name="Watanabe K."/>
        </authorList>
    </citation>
    <scope>NUCLEOTIDE SEQUENCE [LARGE SCALE GENOMIC DNA]</scope>
</reference>